<evidence type="ECO:0000313" key="6">
    <source>
        <dbReference type="EMBL" id="GAA3928739.1"/>
    </source>
</evidence>
<dbReference type="SUPFAM" id="SSF103473">
    <property type="entry name" value="MFS general substrate transporter"/>
    <property type="match status" value="1"/>
</dbReference>
<protein>
    <submittedName>
        <fullName evidence="6">MFS transporter</fullName>
    </submittedName>
</protein>
<dbReference type="InterPro" id="IPR020846">
    <property type="entry name" value="MFS_dom"/>
</dbReference>
<gene>
    <name evidence="6" type="ORF">GCM10022406_12890</name>
</gene>
<dbReference type="EMBL" id="BAABDH010000020">
    <property type="protein sequence ID" value="GAA3928739.1"/>
    <property type="molecule type" value="Genomic_DNA"/>
</dbReference>
<dbReference type="CDD" id="cd17370">
    <property type="entry name" value="MFS_MJ1317_like"/>
    <property type="match status" value="1"/>
</dbReference>
<dbReference type="Pfam" id="PF07690">
    <property type="entry name" value="MFS_1"/>
    <property type="match status" value="1"/>
</dbReference>
<proteinExistence type="predicted"/>
<keyword evidence="2 4" id="KW-1133">Transmembrane helix</keyword>
<keyword evidence="7" id="KW-1185">Reference proteome</keyword>
<feature type="transmembrane region" description="Helical" evidence="4">
    <location>
        <begin position="282"/>
        <end position="300"/>
    </location>
</feature>
<dbReference type="Proteomes" id="UP001499909">
    <property type="component" value="Unassembled WGS sequence"/>
</dbReference>
<feature type="transmembrane region" description="Helical" evidence="4">
    <location>
        <begin position="340"/>
        <end position="363"/>
    </location>
</feature>
<evidence type="ECO:0000313" key="7">
    <source>
        <dbReference type="Proteomes" id="UP001499909"/>
    </source>
</evidence>
<evidence type="ECO:0000256" key="3">
    <source>
        <dbReference type="ARBA" id="ARBA00023136"/>
    </source>
</evidence>
<evidence type="ECO:0000256" key="1">
    <source>
        <dbReference type="ARBA" id="ARBA00022692"/>
    </source>
</evidence>
<feature type="transmembrane region" description="Helical" evidence="4">
    <location>
        <begin position="306"/>
        <end position="328"/>
    </location>
</feature>
<feature type="transmembrane region" description="Helical" evidence="4">
    <location>
        <begin position="145"/>
        <end position="163"/>
    </location>
</feature>
<dbReference type="PANTHER" id="PTHR23518:SF2">
    <property type="entry name" value="MAJOR FACILITATOR SUPERFAMILY TRANSPORTER"/>
    <property type="match status" value="1"/>
</dbReference>
<dbReference type="PANTHER" id="PTHR23518">
    <property type="entry name" value="C-METHYLTRANSFERASE"/>
    <property type="match status" value="1"/>
</dbReference>
<dbReference type="InterPro" id="IPR036259">
    <property type="entry name" value="MFS_trans_sf"/>
</dbReference>
<dbReference type="Gene3D" id="1.20.1250.20">
    <property type="entry name" value="MFS general substrate transporter like domains"/>
    <property type="match status" value="2"/>
</dbReference>
<feature type="domain" description="Major facilitator superfamily (MFS) profile" evidence="5">
    <location>
        <begin position="13"/>
        <end position="394"/>
    </location>
</feature>
<keyword evidence="1 4" id="KW-0812">Transmembrane</keyword>
<evidence type="ECO:0000256" key="4">
    <source>
        <dbReference type="SAM" id="Phobius"/>
    </source>
</evidence>
<sequence length="398" mass="42772">MGVIYRMKFLTRTIWLLSLVSLLTDLASEMLYPVLPLYLRSIGFSVVLIGVLEGVAEATAGLSKGYFGQWSDRLGRRLPFVQWGYALSALSKPMLAVLATPWWVFAARTLDRLGKGLRSGARDALLTDETTPATRGRVFGFHRSLDTLGAVLGPAAALLWLALRPGDYQRLFLLAFLPGLAAVVVTLLVREKPREPSPRPVRPFWATFSYWRQAPGAYRQVVGGLLVFALFNSSDAFLLLLARQRGLPDATVIGLYIFYNLVYALAAFPAGHLADRFGPRRMLAGGLLVFAGVYAGAAVARELWVFGVLFGLYGLYAAATEGVSKAWVSTLCARPDTGAALGTFAGLSSLASLVASITAGLLWQWGGPGLTFGVAGAVAGAVALYVALIRLKPVPFQA</sequence>
<reference evidence="7" key="1">
    <citation type="journal article" date="2019" name="Int. J. Syst. Evol. Microbiol.">
        <title>The Global Catalogue of Microorganisms (GCM) 10K type strain sequencing project: providing services to taxonomists for standard genome sequencing and annotation.</title>
        <authorList>
            <consortium name="The Broad Institute Genomics Platform"/>
            <consortium name="The Broad Institute Genome Sequencing Center for Infectious Disease"/>
            <person name="Wu L."/>
            <person name="Ma J."/>
        </authorList>
    </citation>
    <scope>NUCLEOTIDE SEQUENCE [LARGE SCALE GENOMIC DNA]</scope>
    <source>
        <strain evidence="7">JCM 17214</strain>
    </source>
</reference>
<comment type="caution">
    <text evidence="6">The sequence shown here is derived from an EMBL/GenBank/DDBJ whole genome shotgun (WGS) entry which is preliminary data.</text>
</comment>
<keyword evidence="3 4" id="KW-0472">Membrane</keyword>
<dbReference type="InterPro" id="IPR011701">
    <property type="entry name" value="MFS"/>
</dbReference>
<name>A0ABP7MRN5_9BACT</name>
<feature type="transmembrane region" description="Helical" evidence="4">
    <location>
        <begin position="169"/>
        <end position="189"/>
    </location>
</feature>
<evidence type="ECO:0000256" key="2">
    <source>
        <dbReference type="ARBA" id="ARBA00022989"/>
    </source>
</evidence>
<feature type="transmembrane region" description="Helical" evidence="4">
    <location>
        <begin position="253"/>
        <end position="270"/>
    </location>
</feature>
<feature type="transmembrane region" description="Helical" evidence="4">
    <location>
        <begin position="221"/>
        <end position="241"/>
    </location>
</feature>
<evidence type="ECO:0000259" key="5">
    <source>
        <dbReference type="PROSITE" id="PS50850"/>
    </source>
</evidence>
<organism evidence="6 7">
    <name type="scientific">Hymenobacter algoricola</name>
    <dbReference type="NCBI Taxonomy" id="486267"/>
    <lineage>
        <taxon>Bacteria</taxon>
        <taxon>Pseudomonadati</taxon>
        <taxon>Bacteroidota</taxon>
        <taxon>Cytophagia</taxon>
        <taxon>Cytophagales</taxon>
        <taxon>Hymenobacteraceae</taxon>
        <taxon>Hymenobacter</taxon>
    </lineage>
</organism>
<dbReference type="PROSITE" id="PS50850">
    <property type="entry name" value="MFS"/>
    <property type="match status" value="1"/>
</dbReference>
<feature type="transmembrane region" description="Helical" evidence="4">
    <location>
        <begin position="369"/>
        <end position="388"/>
    </location>
</feature>
<accession>A0ABP7MRN5</accession>